<reference evidence="4 5" key="1">
    <citation type="submission" date="2024-10" db="EMBL/GenBank/DDBJ databases">
        <title>Novel secondary metabolite-producing bacteria for plant disease control.</title>
        <authorList>
            <person name="Chevrette M."/>
        </authorList>
    </citation>
    <scope>NUCLEOTIDE SEQUENCE [LARGE SCALE GENOMIC DNA]</scope>
    <source>
        <strain evidence="4 5">J30 TE3557</strain>
    </source>
</reference>
<dbReference type="InterPro" id="IPR000551">
    <property type="entry name" value="MerR-type_HTH_dom"/>
</dbReference>
<evidence type="ECO:0000259" key="3">
    <source>
        <dbReference type="PROSITE" id="PS50937"/>
    </source>
</evidence>
<protein>
    <submittedName>
        <fullName evidence="4">DNA-binding transcriptional MerR regulator</fullName>
    </submittedName>
</protein>
<dbReference type="SMART" id="SM00422">
    <property type="entry name" value="HTH_MERR"/>
    <property type="match status" value="1"/>
</dbReference>
<keyword evidence="5" id="KW-1185">Reference proteome</keyword>
<evidence type="ECO:0000313" key="5">
    <source>
        <dbReference type="Proteomes" id="UP001620520"/>
    </source>
</evidence>
<keyword evidence="1 4" id="KW-0238">DNA-binding</keyword>
<evidence type="ECO:0000313" key="4">
    <source>
        <dbReference type="EMBL" id="MFK4640573.1"/>
    </source>
</evidence>
<dbReference type="Pfam" id="PF00376">
    <property type="entry name" value="MerR"/>
    <property type="match status" value="1"/>
</dbReference>
<dbReference type="PRINTS" id="PR00040">
    <property type="entry name" value="HTHMERR"/>
</dbReference>
<name>A0ABW8NAF3_9MICC</name>
<dbReference type="Proteomes" id="UP001620520">
    <property type="component" value="Unassembled WGS sequence"/>
</dbReference>
<dbReference type="PANTHER" id="PTHR30204">
    <property type="entry name" value="REDOX-CYCLING DRUG-SENSING TRANSCRIPTIONAL ACTIVATOR SOXR"/>
    <property type="match status" value="1"/>
</dbReference>
<dbReference type="EMBL" id="JBIYEW010000003">
    <property type="protein sequence ID" value="MFK4640573.1"/>
    <property type="molecule type" value="Genomic_DNA"/>
</dbReference>
<keyword evidence="2" id="KW-0175">Coiled coil</keyword>
<dbReference type="PROSITE" id="PS00552">
    <property type="entry name" value="HTH_MERR_1"/>
    <property type="match status" value="1"/>
</dbReference>
<dbReference type="InterPro" id="IPR009061">
    <property type="entry name" value="DNA-bd_dom_put_sf"/>
</dbReference>
<comment type="caution">
    <text evidence="4">The sequence shown here is derived from an EMBL/GenBank/DDBJ whole genome shotgun (WGS) entry which is preliminary data.</text>
</comment>
<accession>A0ABW8NAF3</accession>
<dbReference type="Gene3D" id="1.10.1660.10">
    <property type="match status" value="1"/>
</dbReference>
<dbReference type="SUPFAM" id="SSF46955">
    <property type="entry name" value="Putative DNA-binding domain"/>
    <property type="match status" value="1"/>
</dbReference>
<feature type="coiled-coil region" evidence="2">
    <location>
        <begin position="80"/>
        <end position="110"/>
    </location>
</feature>
<proteinExistence type="predicted"/>
<feature type="domain" description="HTH merR-type" evidence="3">
    <location>
        <begin position="6"/>
        <end position="75"/>
    </location>
</feature>
<dbReference type="CDD" id="cd01109">
    <property type="entry name" value="HTH_YyaN"/>
    <property type="match status" value="1"/>
</dbReference>
<organism evidence="4 5">
    <name type="scientific">Paenarthrobacter histidinolovorans</name>
    <dbReference type="NCBI Taxonomy" id="43664"/>
    <lineage>
        <taxon>Bacteria</taxon>
        <taxon>Bacillati</taxon>
        <taxon>Actinomycetota</taxon>
        <taxon>Actinomycetes</taxon>
        <taxon>Micrococcales</taxon>
        <taxon>Micrococcaceae</taxon>
        <taxon>Paenarthrobacter</taxon>
    </lineage>
</organism>
<gene>
    <name evidence="4" type="ORF">ABIA52_003462</name>
</gene>
<dbReference type="PROSITE" id="PS50937">
    <property type="entry name" value="HTH_MERR_2"/>
    <property type="match status" value="1"/>
</dbReference>
<sequence>MNVDKGLGIAEMAALAGLSTDTLRWYEREGILPAVGRGSSGQRRYGPRERDLVLLLTSLRDTGMSTAMMKTFVQLLMEGAASHGRRINVLEQARELLEERRRKIDQAQAALDSKVEHYKELIAAGLDCDGAPVTSDIRMLQAARS</sequence>
<evidence type="ECO:0000256" key="1">
    <source>
        <dbReference type="ARBA" id="ARBA00023125"/>
    </source>
</evidence>
<dbReference type="PANTHER" id="PTHR30204:SF98">
    <property type="entry name" value="HTH-TYPE TRANSCRIPTIONAL REGULATOR ADHR"/>
    <property type="match status" value="1"/>
</dbReference>
<evidence type="ECO:0000256" key="2">
    <source>
        <dbReference type="SAM" id="Coils"/>
    </source>
</evidence>
<dbReference type="GO" id="GO:0003677">
    <property type="term" value="F:DNA binding"/>
    <property type="evidence" value="ECO:0007669"/>
    <property type="project" value="UniProtKB-KW"/>
</dbReference>
<dbReference type="RefSeq" id="WP_229785337.1">
    <property type="nucleotide sequence ID" value="NZ_BMPM01000006.1"/>
</dbReference>
<dbReference type="InterPro" id="IPR047057">
    <property type="entry name" value="MerR_fam"/>
</dbReference>